<sequence>MMKRYIFLIFLFVLQACSSNSEREGFERILKEHDGVFSKHGWNHYGPGYFELDKETGVLSSYGGMGLFWYSISKYKDFVLELEYKCSESKTNSGVFVRVPEVPSSDEYIYHSFEVQINDDGEGIHKTAAVYDAEPPSHDASKPIGEWNHYRITFLGKRIQVELNGEKVVDWEAEPRGKV</sequence>
<organism evidence="2">
    <name type="scientific">marine metagenome</name>
    <dbReference type="NCBI Taxonomy" id="408172"/>
    <lineage>
        <taxon>unclassified sequences</taxon>
        <taxon>metagenomes</taxon>
        <taxon>ecological metagenomes</taxon>
    </lineage>
</organism>
<dbReference type="InterPro" id="IPR010496">
    <property type="entry name" value="AL/BT2_dom"/>
</dbReference>
<dbReference type="AlphaFoldDB" id="A0A382U201"/>
<evidence type="ECO:0000313" key="2">
    <source>
        <dbReference type="EMBL" id="SVD28293.1"/>
    </source>
</evidence>
<feature type="non-terminal residue" evidence="2">
    <location>
        <position position="179"/>
    </location>
</feature>
<dbReference type="PROSITE" id="PS51257">
    <property type="entry name" value="PROKAR_LIPOPROTEIN"/>
    <property type="match status" value="1"/>
</dbReference>
<reference evidence="2" key="1">
    <citation type="submission" date="2018-05" db="EMBL/GenBank/DDBJ databases">
        <authorList>
            <person name="Lanie J.A."/>
            <person name="Ng W.-L."/>
            <person name="Kazmierczak K.M."/>
            <person name="Andrzejewski T.M."/>
            <person name="Davidsen T.M."/>
            <person name="Wayne K.J."/>
            <person name="Tettelin H."/>
            <person name="Glass J.I."/>
            <person name="Rusch D."/>
            <person name="Podicherti R."/>
            <person name="Tsui H.-C.T."/>
            <person name="Winkler M.E."/>
        </authorList>
    </citation>
    <scope>NUCLEOTIDE SEQUENCE</scope>
</reference>
<dbReference type="Pfam" id="PF06439">
    <property type="entry name" value="3keto-disac_hyd"/>
    <property type="match status" value="1"/>
</dbReference>
<gene>
    <name evidence="2" type="ORF">METZ01_LOCUS381147</name>
</gene>
<protein>
    <recommendedName>
        <fullName evidence="1">3-keto-alpha-glucoside-1,2-lyase/3-keto-2-hydroxy-glucal hydratase domain-containing protein</fullName>
    </recommendedName>
</protein>
<dbReference type="EMBL" id="UINC01140888">
    <property type="protein sequence ID" value="SVD28293.1"/>
    <property type="molecule type" value="Genomic_DNA"/>
</dbReference>
<dbReference type="Gene3D" id="2.60.120.560">
    <property type="entry name" value="Exo-inulinase, domain 1"/>
    <property type="match status" value="1"/>
</dbReference>
<feature type="domain" description="3-keto-alpha-glucoside-1,2-lyase/3-keto-2-hydroxy-glucal hydratase" evidence="1">
    <location>
        <begin position="40"/>
        <end position="175"/>
    </location>
</feature>
<dbReference type="GO" id="GO:0016787">
    <property type="term" value="F:hydrolase activity"/>
    <property type="evidence" value="ECO:0007669"/>
    <property type="project" value="InterPro"/>
</dbReference>
<proteinExistence type="predicted"/>
<accession>A0A382U201</accession>
<evidence type="ECO:0000259" key="1">
    <source>
        <dbReference type="Pfam" id="PF06439"/>
    </source>
</evidence>
<name>A0A382U201_9ZZZZ</name>